<feature type="domain" description="Sporulation protein YpeB N-terminal" evidence="3">
    <location>
        <begin position="30"/>
        <end position="165"/>
    </location>
</feature>
<dbReference type="InterPro" id="IPR014239">
    <property type="entry name" value="YpeB_PepSY1-2"/>
</dbReference>
<feature type="domain" description="PepSY" evidence="1">
    <location>
        <begin position="378"/>
        <end position="439"/>
    </location>
</feature>
<proteinExistence type="predicted"/>
<protein>
    <submittedName>
        <fullName evidence="4">Germination protein YpeB</fullName>
    </submittedName>
</protein>
<evidence type="ECO:0000313" key="4">
    <source>
        <dbReference type="EMBL" id="RAL22650.1"/>
    </source>
</evidence>
<gene>
    <name evidence="4" type="primary">ypeB</name>
    <name evidence="4" type="ORF">DL897_13350</name>
</gene>
<reference evidence="4 5" key="1">
    <citation type="submission" date="2018-06" db="EMBL/GenBank/DDBJ databases">
        <title>Thermoflavimicrobium daqus sp. nov., a thermophilic microbe isolated from Moutai-flavour Daqu.</title>
        <authorList>
            <person name="Wang X."/>
            <person name="Zhou H."/>
        </authorList>
    </citation>
    <scope>NUCLEOTIDE SEQUENCE [LARGE SCALE GENOMIC DNA]</scope>
    <source>
        <strain evidence="4 5">FBKL4.011</strain>
    </source>
</reference>
<dbReference type="Pfam" id="PF03413">
    <property type="entry name" value="PepSY"/>
    <property type="match status" value="1"/>
</dbReference>
<evidence type="ECO:0000259" key="3">
    <source>
        <dbReference type="Pfam" id="PF20769"/>
    </source>
</evidence>
<sequence length="449" mass="50994">MYRTVAAFLFPITLVALIGTGIWGYRESQEKNSVLIKAENHYQRAFHDLNNHVDKLQDEMGKALALNSRRQLSDCMTNVWRLAYAAQEDLSQLPLTLMPFDKAETFLGKIGSFAHQVGVRDLNKEPLSDKEWNTLSTLYNHAHDIRNDLAGVQNKVLNNQLRWMDVELAMASEDKKMDNAIIDGFQLVNKKVEQYPEVDWGPTISNMEVRKREKYQRLSGKNISAEEAKRKVAYALGRPSAKGMNATVNGKGGDFQTISVTFKKKDGEVYTDLTKTGGHMIFMMYDRPVKKAKLSLDQAEQMARRFLNRLGYKNMVATSYAETGNIVALNFVHQENGIYIYPELVAIRVALDNGEIVGLQADEYVFNKISPITVKPKLTQMEAQKRVSAKLKVQKINKAYIYSPITGDPVLCYEFLGMIGKEQYRIFINAMTGEEEKVERVKKADADHI</sequence>
<dbReference type="AlphaFoldDB" id="A0A364K2J4"/>
<dbReference type="RefSeq" id="WP_113659653.1">
    <property type="nucleotide sequence ID" value="NZ_KZ845670.1"/>
</dbReference>
<dbReference type="NCBIfam" id="TIGR02889">
    <property type="entry name" value="spore_YpeB"/>
    <property type="match status" value="1"/>
</dbReference>
<dbReference type="EMBL" id="QJKK01000008">
    <property type="protein sequence ID" value="RAL22650.1"/>
    <property type="molecule type" value="Genomic_DNA"/>
</dbReference>
<dbReference type="InterPro" id="IPR025711">
    <property type="entry name" value="PepSY"/>
</dbReference>
<accession>A0A364K2J4</accession>
<evidence type="ECO:0000313" key="5">
    <source>
        <dbReference type="Proteomes" id="UP000251213"/>
    </source>
</evidence>
<comment type="caution">
    <text evidence="4">The sequence shown here is derived from an EMBL/GenBank/DDBJ whole genome shotgun (WGS) entry which is preliminary data.</text>
</comment>
<reference evidence="4 5" key="2">
    <citation type="submission" date="2018-06" db="EMBL/GenBank/DDBJ databases">
        <authorList>
            <person name="Zhirakovskaya E."/>
        </authorList>
    </citation>
    <scope>NUCLEOTIDE SEQUENCE [LARGE SCALE GENOMIC DNA]</scope>
    <source>
        <strain evidence="4 5">FBKL4.011</strain>
    </source>
</reference>
<evidence type="ECO:0000259" key="2">
    <source>
        <dbReference type="Pfam" id="PF14620"/>
    </source>
</evidence>
<dbReference type="OrthoDB" id="2372097at2"/>
<dbReference type="GO" id="GO:0009847">
    <property type="term" value="P:spore germination"/>
    <property type="evidence" value="ECO:0007669"/>
    <property type="project" value="InterPro"/>
</dbReference>
<dbReference type="Pfam" id="PF14620">
    <property type="entry name" value="YPEB_PepSY1-2"/>
    <property type="match status" value="1"/>
</dbReference>
<evidence type="ECO:0000259" key="1">
    <source>
        <dbReference type="Pfam" id="PF03413"/>
    </source>
</evidence>
<feature type="domain" description="Sporulation protein YpeB PepSY1 and PepSY2" evidence="2">
    <location>
        <begin position="183"/>
        <end position="368"/>
    </location>
</feature>
<name>A0A364K2J4_9BACL</name>
<dbReference type="InterPro" id="IPR048402">
    <property type="entry name" value="YpeB_N"/>
</dbReference>
<dbReference type="Proteomes" id="UP000251213">
    <property type="component" value="Unassembled WGS sequence"/>
</dbReference>
<keyword evidence="5" id="KW-1185">Reference proteome</keyword>
<organism evidence="4 5">
    <name type="scientific">Thermoflavimicrobium daqui</name>
    <dbReference type="NCBI Taxonomy" id="2137476"/>
    <lineage>
        <taxon>Bacteria</taxon>
        <taxon>Bacillati</taxon>
        <taxon>Bacillota</taxon>
        <taxon>Bacilli</taxon>
        <taxon>Bacillales</taxon>
        <taxon>Thermoactinomycetaceae</taxon>
        <taxon>Thermoflavimicrobium</taxon>
    </lineage>
</organism>
<dbReference type="Pfam" id="PF20769">
    <property type="entry name" value="YPEB_N"/>
    <property type="match status" value="1"/>
</dbReference>